<evidence type="ECO:0000313" key="7">
    <source>
        <dbReference type="Proteomes" id="UP000183900"/>
    </source>
</evidence>
<reference evidence="7" key="1">
    <citation type="submission" date="2015-08" db="EMBL/GenBank/DDBJ databases">
        <authorList>
            <person name="Varghese N."/>
        </authorList>
    </citation>
    <scope>NUCLEOTIDE SEQUENCE [LARGE SCALE GENOMIC DNA]</scope>
    <source>
        <strain evidence="7">DSM 23407</strain>
    </source>
</reference>
<dbReference type="InterPro" id="IPR022460">
    <property type="entry name" value="Flavoprotein_PP4765"/>
</dbReference>
<dbReference type="Gene3D" id="3.50.50.60">
    <property type="entry name" value="FAD/NAD(P)-binding domain"/>
    <property type="match status" value="1"/>
</dbReference>
<dbReference type="PRINTS" id="PR00411">
    <property type="entry name" value="PNDRDTASEI"/>
</dbReference>
<dbReference type="Gene3D" id="1.10.8.260">
    <property type="entry name" value="HI0933 insert domain-like"/>
    <property type="match status" value="1"/>
</dbReference>
<keyword evidence="7" id="KW-1185">Reference proteome</keyword>
<dbReference type="NCBIfam" id="TIGR00275">
    <property type="entry name" value="aminoacetone oxidase family FAD-binding enzyme"/>
    <property type="match status" value="1"/>
</dbReference>
<accession>A0A0K6HUB8</accession>
<dbReference type="InterPro" id="IPR023166">
    <property type="entry name" value="BaiN-like_dom_sf"/>
</dbReference>
<evidence type="ECO:0000256" key="1">
    <source>
        <dbReference type="ARBA" id="ARBA00001974"/>
    </source>
</evidence>
<dbReference type="Pfam" id="PF22780">
    <property type="entry name" value="HI0933_like_1st"/>
    <property type="match status" value="1"/>
</dbReference>
<comment type="cofactor">
    <cofactor evidence="1">
        <name>FAD</name>
        <dbReference type="ChEBI" id="CHEBI:57692"/>
    </cofactor>
</comment>
<dbReference type="Gene3D" id="2.40.30.10">
    <property type="entry name" value="Translation factors"/>
    <property type="match status" value="1"/>
</dbReference>
<evidence type="ECO:0000313" key="6">
    <source>
        <dbReference type="EMBL" id="CUA94500.1"/>
    </source>
</evidence>
<name>A0A0K6HUB8_9HYPH</name>
<evidence type="ECO:0000259" key="4">
    <source>
        <dbReference type="Pfam" id="PF03486"/>
    </source>
</evidence>
<keyword evidence="2" id="KW-0285">Flavoprotein</keyword>
<keyword evidence="3" id="KW-0274">FAD</keyword>
<dbReference type="EMBL" id="CYHE01000003">
    <property type="protein sequence ID" value="CUA94500.1"/>
    <property type="molecule type" value="Genomic_DNA"/>
</dbReference>
<dbReference type="NCBIfam" id="TIGR03862">
    <property type="entry name" value="flavo_PP4765"/>
    <property type="match status" value="1"/>
</dbReference>
<dbReference type="PRINTS" id="PR00368">
    <property type="entry name" value="FADPNR"/>
</dbReference>
<dbReference type="AlphaFoldDB" id="A0A0K6HUB8"/>
<dbReference type="RefSeq" id="WP_055455017.1">
    <property type="nucleotide sequence ID" value="NZ_CYHE01000003.1"/>
</dbReference>
<protein>
    <submittedName>
        <fullName evidence="6">Flavoprotein, HI0933 family/uncharacterized flavoprotein, PP_4765 family</fullName>
    </submittedName>
</protein>
<sequence>MTDVAIVGSGPAGLAAADKLSAAGHKVMILDRMASPARKFLLAGRGGLNLTHSEDIGIFLERYGSGRPFLEPLIRRFDPQALRRFAEDLGQETFVGSSGRVFPKAMKASPLLRAWLARLEKQGVTFRMRQTWEGQDAEGRNLFRAQDGSLVALPARATLLALGGGSWPRLGSRGDWLSVLEGWGVEVTPLRPSNCGFLCNWSPFFAERFAGQPLKRIELAHGDIRQRGEAMISRTGIEGGAVYALSALLREAIASEGEAVLSIDMRPDMDVATLASRLSRPRAKQSLSTFLRKSAGLLPVEVALLRESLTPQDGSPEALAAAIKQVQLKLTGTSGMERAISTAGGIRLEALNDGLMLRQRPGVFAAGEMLDWEAPTGGYLLQACFATGMAAADGILAYLAAGKASA</sequence>
<dbReference type="InterPro" id="IPR036188">
    <property type="entry name" value="FAD/NAD-bd_sf"/>
</dbReference>
<evidence type="ECO:0000256" key="2">
    <source>
        <dbReference type="ARBA" id="ARBA00022630"/>
    </source>
</evidence>
<feature type="domain" description="RsdA/BaiN/AoA(So)-like Rossmann fold-like" evidence="4">
    <location>
        <begin position="3"/>
        <end position="393"/>
    </location>
</feature>
<evidence type="ECO:0000256" key="3">
    <source>
        <dbReference type="ARBA" id="ARBA00022827"/>
    </source>
</evidence>
<organism evidence="6 7">
    <name type="scientific">Pannonibacter indicus</name>
    <dbReference type="NCBI Taxonomy" id="466044"/>
    <lineage>
        <taxon>Bacteria</taxon>
        <taxon>Pseudomonadati</taxon>
        <taxon>Pseudomonadota</taxon>
        <taxon>Alphaproteobacteria</taxon>
        <taxon>Hyphomicrobiales</taxon>
        <taxon>Stappiaceae</taxon>
        <taxon>Pannonibacter</taxon>
    </lineage>
</organism>
<gene>
    <name evidence="6" type="ORF">Ga0061067_103198</name>
</gene>
<dbReference type="SUPFAM" id="SSF51905">
    <property type="entry name" value="FAD/NAD(P)-binding domain"/>
    <property type="match status" value="1"/>
</dbReference>
<proteinExistence type="predicted"/>
<dbReference type="InterPro" id="IPR057661">
    <property type="entry name" value="RsdA/BaiN/AoA(So)_Rossmann"/>
</dbReference>
<dbReference type="Proteomes" id="UP000183900">
    <property type="component" value="Unassembled WGS sequence"/>
</dbReference>
<feature type="domain" description="RsdA/BaiN/AoA(So)-like insert" evidence="5">
    <location>
        <begin position="191"/>
        <end position="341"/>
    </location>
</feature>
<dbReference type="PANTHER" id="PTHR42887">
    <property type="entry name" value="OS12G0638800 PROTEIN"/>
    <property type="match status" value="1"/>
</dbReference>
<evidence type="ECO:0000259" key="5">
    <source>
        <dbReference type="Pfam" id="PF22780"/>
    </source>
</evidence>
<dbReference type="OrthoDB" id="5288829at2"/>
<dbReference type="InterPro" id="IPR055178">
    <property type="entry name" value="RsdA/BaiN/AoA(So)-like_dom"/>
</dbReference>
<dbReference type="InterPro" id="IPR004792">
    <property type="entry name" value="BaiN-like"/>
</dbReference>
<dbReference type="PANTHER" id="PTHR42887:SF1">
    <property type="entry name" value="BLR3961 PROTEIN"/>
    <property type="match status" value="1"/>
</dbReference>
<dbReference type="SUPFAM" id="SSF160996">
    <property type="entry name" value="HI0933 insert domain-like"/>
    <property type="match status" value="1"/>
</dbReference>
<dbReference type="Pfam" id="PF03486">
    <property type="entry name" value="HI0933_like"/>
    <property type="match status" value="1"/>
</dbReference>